<dbReference type="OrthoDB" id="6398335at2"/>
<evidence type="ECO:0000256" key="1">
    <source>
        <dbReference type="SAM" id="SignalP"/>
    </source>
</evidence>
<keyword evidence="1" id="KW-0732">Signal</keyword>
<keyword evidence="3" id="KW-1185">Reference proteome</keyword>
<dbReference type="InterPro" id="IPR021747">
    <property type="entry name" value="DUF3313"/>
</dbReference>
<gene>
    <name evidence="2" type="ORF">D1Z90_16300</name>
</gene>
<dbReference type="PROSITE" id="PS51257">
    <property type="entry name" value="PROKAR_LIPOPROTEIN"/>
    <property type="match status" value="1"/>
</dbReference>
<reference evidence="2 3" key="2">
    <citation type="submission" date="2019-01" db="EMBL/GenBank/DDBJ databases">
        <title>Motilimonas pumilus sp. nov., isolated from the gut of sea cucumber (Apostichopus japonicus).</title>
        <authorList>
            <person name="Wang F.-Q."/>
            <person name="Ren L.-H."/>
            <person name="Lin Y.-W."/>
            <person name="Sun G.-H."/>
            <person name="Du Z.-J."/>
            <person name="Zhao J.-X."/>
            <person name="Liu X.-J."/>
            <person name="Liu L.-J."/>
        </authorList>
    </citation>
    <scope>NUCLEOTIDE SEQUENCE [LARGE SCALE GENOMIC DNA]</scope>
    <source>
        <strain evidence="2 3">PLHSC7-2</strain>
    </source>
</reference>
<accession>A0A418YBD6</accession>
<dbReference type="Pfam" id="PF11769">
    <property type="entry name" value="DUF3313"/>
    <property type="match status" value="1"/>
</dbReference>
<proteinExistence type="predicted"/>
<dbReference type="Proteomes" id="UP000283255">
    <property type="component" value="Unassembled WGS sequence"/>
</dbReference>
<feature type="chain" id="PRO_5019249052" evidence="1">
    <location>
        <begin position="25"/>
        <end position="227"/>
    </location>
</feature>
<protein>
    <submittedName>
        <fullName evidence="2">DUF3313 domain-containing protein</fullName>
    </submittedName>
</protein>
<feature type="signal peptide" evidence="1">
    <location>
        <begin position="1"/>
        <end position="24"/>
    </location>
</feature>
<reference evidence="2 3" key="1">
    <citation type="submission" date="2018-09" db="EMBL/GenBank/DDBJ databases">
        <authorList>
            <person name="Wang F."/>
        </authorList>
    </citation>
    <scope>NUCLEOTIDE SEQUENCE [LARGE SCALE GENOMIC DNA]</scope>
    <source>
        <strain evidence="2 3">PLHSC7-2</strain>
    </source>
</reference>
<dbReference type="EMBL" id="QZCH01000025">
    <property type="protein sequence ID" value="RJG40315.1"/>
    <property type="molecule type" value="Genomic_DNA"/>
</dbReference>
<name>A0A418YBD6_9GAMM</name>
<evidence type="ECO:0000313" key="3">
    <source>
        <dbReference type="Proteomes" id="UP000283255"/>
    </source>
</evidence>
<dbReference type="AlphaFoldDB" id="A0A418YBD6"/>
<evidence type="ECO:0000313" key="2">
    <source>
        <dbReference type="EMBL" id="RJG40315.1"/>
    </source>
</evidence>
<comment type="caution">
    <text evidence="2">The sequence shown here is derived from an EMBL/GenBank/DDBJ whole genome shotgun (WGS) entry which is preliminary data.</text>
</comment>
<dbReference type="RefSeq" id="WP_119911864.1">
    <property type="nucleotide sequence ID" value="NZ_QZCH01000025.1"/>
</dbReference>
<organism evidence="2 3">
    <name type="scientific">Motilimonas pumila</name>
    <dbReference type="NCBI Taxonomy" id="2303987"/>
    <lineage>
        <taxon>Bacteria</taxon>
        <taxon>Pseudomonadati</taxon>
        <taxon>Pseudomonadota</taxon>
        <taxon>Gammaproteobacteria</taxon>
        <taxon>Alteromonadales</taxon>
        <taxon>Alteromonadales genera incertae sedis</taxon>
        <taxon>Motilimonas</taxon>
    </lineage>
</organism>
<sequence>MKLKNLIIAVAVLAVSACSTVATKNEQGMFAKYDDFRPGPKGGVDFVWAREGIRSQEQLIETLLQYDNIMLDRTWLVLDDKTQYDNISEQDLEELTTYLTTKITQKAQQHFTLVDKVQPKTLLLSIALTNVKTPNPILAITSSIMPVGLGMSTISKVVTGEHTNVGSATIELMLTDAQSGKPIIAAIDRQAGNKDLGTMIDSLDDAKDAIDFWVERLGQALKTNKSK</sequence>